<name>A0ABR2DI06_9ROSI</name>
<organism evidence="1 2">
    <name type="scientific">Hibiscus sabdariffa</name>
    <name type="common">roselle</name>
    <dbReference type="NCBI Taxonomy" id="183260"/>
    <lineage>
        <taxon>Eukaryota</taxon>
        <taxon>Viridiplantae</taxon>
        <taxon>Streptophyta</taxon>
        <taxon>Embryophyta</taxon>
        <taxon>Tracheophyta</taxon>
        <taxon>Spermatophyta</taxon>
        <taxon>Magnoliopsida</taxon>
        <taxon>eudicotyledons</taxon>
        <taxon>Gunneridae</taxon>
        <taxon>Pentapetalae</taxon>
        <taxon>rosids</taxon>
        <taxon>malvids</taxon>
        <taxon>Malvales</taxon>
        <taxon>Malvaceae</taxon>
        <taxon>Malvoideae</taxon>
        <taxon>Hibiscus</taxon>
    </lineage>
</organism>
<accession>A0ABR2DI06</accession>
<evidence type="ECO:0000313" key="2">
    <source>
        <dbReference type="Proteomes" id="UP001472677"/>
    </source>
</evidence>
<comment type="caution">
    <text evidence="1">The sequence shown here is derived from an EMBL/GenBank/DDBJ whole genome shotgun (WGS) entry which is preliminary data.</text>
</comment>
<reference evidence="1 2" key="1">
    <citation type="journal article" date="2024" name="G3 (Bethesda)">
        <title>Genome assembly of Hibiscus sabdariffa L. provides insights into metabolisms of medicinal natural products.</title>
        <authorList>
            <person name="Kim T."/>
        </authorList>
    </citation>
    <scope>NUCLEOTIDE SEQUENCE [LARGE SCALE GENOMIC DNA]</scope>
    <source>
        <strain evidence="1">TK-2024</strain>
        <tissue evidence="1">Old leaves</tissue>
    </source>
</reference>
<evidence type="ECO:0000313" key="1">
    <source>
        <dbReference type="EMBL" id="KAK8539401.1"/>
    </source>
</evidence>
<keyword evidence="2" id="KW-1185">Reference proteome</keyword>
<proteinExistence type="predicted"/>
<sequence>MSHIAFSRDMAITPSSFVMNHASQEKPRYSNAALNPLPSTQNLSPVPLQAELELVQPLVLKLKISYPKLTLPPSYQSDLAP</sequence>
<protein>
    <submittedName>
        <fullName evidence="1">Uncharacterized protein</fullName>
    </submittedName>
</protein>
<dbReference type="EMBL" id="JBBPBM010000026">
    <property type="protein sequence ID" value="KAK8539401.1"/>
    <property type="molecule type" value="Genomic_DNA"/>
</dbReference>
<dbReference type="Proteomes" id="UP001472677">
    <property type="component" value="Unassembled WGS sequence"/>
</dbReference>
<gene>
    <name evidence="1" type="ORF">V6N12_043027</name>
</gene>